<dbReference type="SUPFAM" id="SSF54106">
    <property type="entry name" value="LysM domain"/>
    <property type="match status" value="3"/>
</dbReference>
<sequence length="292" mass="32004">MASKLFSLVLFWTALAAATNSRARRDQSYFKRHSGKPTVDGITSDCVDFYKVCQGDTCNSIADSYGHFSTQDFIRWNPPVGPECLNLWLGYYYCVGVSGSSKQGTMPMTQGFRNISTPAPPPQEPPPREPSPQEPPASKAAPTPPAQASSPQSLPMPSPIQDGMVTNCSAYYKAVAGDTCDGVVEKHGMEFTFADFLGWNPAVGTDCDHLLAGYYYCVGPQSSPPCSPNQPEPTQPGSVCWCKKWHYVVQGDVCDSVIRRYDISASSFHSWNPQVGWECQELWKGYHVCVGT</sequence>
<feature type="domain" description="LysM" evidence="6">
    <location>
        <begin position="244"/>
        <end position="290"/>
    </location>
</feature>
<keyword evidence="2" id="KW-0843">Virulence</keyword>
<name>A0A367LS72_9HYPO</name>
<dbReference type="AlphaFoldDB" id="A0A367LS72"/>
<dbReference type="EMBL" id="LKCN02000001">
    <property type="protein sequence ID" value="RCI17210.1"/>
    <property type="molecule type" value="Genomic_DNA"/>
</dbReference>
<evidence type="ECO:0000256" key="4">
    <source>
        <dbReference type="SAM" id="MobiDB-lite"/>
    </source>
</evidence>
<feature type="signal peptide" evidence="5">
    <location>
        <begin position="1"/>
        <end position="18"/>
    </location>
</feature>
<evidence type="ECO:0000313" key="7">
    <source>
        <dbReference type="EMBL" id="RCI17210.1"/>
    </source>
</evidence>
<dbReference type="InterPro" id="IPR018392">
    <property type="entry name" value="LysM"/>
</dbReference>
<protein>
    <recommendedName>
        <fullName evidence="6">LysM domain-containing protein</fullName>
    </recommendedName>
</protein>
<dbReference type="PROSITE" id="PS51782">
    <property type="entry name" value="LYSM"/>
    <property type="match status" value="3"/>
</dbReference>
<feature type="compositionally biased region" description="Polar residues" evidence="4">
    <location>
        <begin position="105"/>
        <end position="117"/>
    </location>
</feature>
<evidence type="ECO:0000313" key="8">
    <source>
        <dbReference type="Proteomes" id="UP000253664"/>
    </source>
</evidence>
<evidence type="ECO:0000259" key="6">
    <source>
        <dbReference type="PROSITE" id="PS51782"/>
    </source>
</evidence>
<keyword evidence="1" id="KW-0147">Chitin-binding</keyword>
<dbReference type="GO" id="GO:0008061">
    <property type="term" value="F:chitin binding"/>
    <property type="evidence" value="ECO:0007669"/>
    <property type="project" value="UniProtKB-KW"/>
</dbReference>
<gene>
    <name evidence="7" type="ORF">L249_2836</name>
</gene>
<keyword evidence="5" id="KW-0732">Signal</keyword>
<dbReference type="Gene3D" id="3.10.350.10">
    <property type="entry name" value="LysM domain"/>
    <property type="match status" value="3"/>
</dbReference>
<dbReference type="OrthoDB" id="5985073at2759"/>
<evidence type="ECO:0000256" key="3">
    <source>
        <dbReference type="ARBA" id="ARBA00044955"/>
    </source>
</evidence>
<accession>A0A367LS72</accession>
<feature type="domain" description="LysM" evidence="6">
    <location>
        <begin position="170"/>
        <end position="218"/>
    </location>
</feature>
<comment type="caution">
    <text evidence="7">The sequence shown here is derived from an EMBL/GenBank/DDBJ whole genome shotgun (WGS) entry which is preliminary data.</text>
</comment>
<keyword evidence="8" id="KW-1185">Reference proteome</keyword>
<proteinExistence type="inferred from homology"/>
<dbReference type="PANTHER" id="PTHR34997:SF1">
    <property type="entry name" value="PEPTIDOGLYCAN-BINDING LYSIN DOMAIN"/>
    <property type="match status" value="1"/>
</dbReference>
<feature type="chain" id="PRO_5017000724" description="LysM domain-containing protein" evidence="5">
    <location>
        <begin position="19"/>
        <end position="292"/>
    </location>
</feature>
<dbReference type="PANTHER" id="PTHR34997">
    <property type="entry name" value="AM15"/>
    <property type="match status" value="1"/>
</dbReference>
<feature type="compositionally biased region" description="Pro residues" evidence="4">
    <location>
        <begin position="118"/>
        <end position="135"/>
    </location>
</feature>
<dbReference type="Proteomes" id="UP000253664">
    <property type="component" value="Unassembled WGS sequence"/>
</dbReference>
<dbReference type="Pfam" id="PF01476">
    <property type="entry name" value="LysM"/>
    <property type="match status" value="1"/>
</dbReference>
<dbReference type="InterPro" id="IPR036779">
    <property type="entry name" value="LysM_dom_sf"/>
</dbReference>
<dbReference type="InterPro" id="IPR052210">
    <property type="entry name" value="LysM1-like"/>
</dbReference>
<feature type="compositionally biased region" description="Low complexity" evidence="4">
    <location>
        <begin position="136"/>
        <end position="155"/>
    </location>
</feature>
<evidence type="ECO:0000256" key="2">
    <source>
        <dbReference type="ARBA" id="ARBA00023026"/>
    </source>
</evidence>
<comment type="similarity">
    <text evidence="3">Belongs to the secreted LysM effector family.</text>
</comment>
<organism evidence="7 8">
    <name type="scientific">Ophiocordyceps polyrhachis-furcata BCC 54312</name>
    <dbReference type="NCBI Taxonomy" id="1330021"/>
    <lineage>
        <taxon>Eukaryota</taxon>
        <taxon>Fungi</taxon>
        <taxon>Dikarya</taxon>
        <taxon>Ascomycota</taxon>
        <taxon>Pezizomycotina</taxon>
        <taxon>Sordariomycetes</taxon>
        <taxon>Hypocreomycetidae</taxon>
        <taxon>Hypocreales</taxon>
        <taxon>Ophiocordycipitaceae</taxon>
        <taxon>Ophiocordyceps</taxon>
    </lineage>
</organism>
<feature type="domain" description="LysM" evidence="6">
    <location>
        <begin position="48"/>
        <end position="95"/>
    </location>
</feature>
<dbReference type="SMART" id="SM00257">
    <property type="entry name" value="LysM"/>
    <property type="match status" value="3"/>
</dbReference>
<dbReference type="CDD" id="cd00118">
    <property type="entry name" value="LysM"/>
    <property type="match status" value="2"/>
</dbReference>
<dbReference type="STRING" id="1330021.A0A367LS72"/>
<feature type="region of interest" description="Disordered" evidence="4">
    <location>
        <begin position="105"/>
        <end position="159"/>
    </location>
</feature>
<evidence type="ECO:0000256" key="5">
    <source>
        <dbReference type="SAM" id="SignalP"/>
    </source>
</evidence>
<evidence type="ECO:0000256" key="1">
    <source>
        <dbReference type="ARBA" id="ARBA00022669"/>
    </source>
</evidence>
<reference evidence="7 8" key="1">
    <citation type="journal article" date="2015" name="BMC Genomics">
        <title>Insights from the genome of Ophiocordyceps polyrhachis-furcata to pathogenicity and host specificity in insect fungi.</title>
        <authorList>
            <person name="Wichadakul D."/>
            <person name="Kobmoo N."/>
            <person name="Ingsriswang S."/>
            <person name="Tangphatsornruang S."/>
            <person name="Chantasingh D."/>
            <person name="Luangsa-ard J.J."/>
            <person name="Eurwilaichitr L."/>
        </authorList>
    </citation>
    <scope>NUCLEOTIDE SEQUENCE [LARGE SCALE GENOMIC DNA]</scope>
    <source>
        <strain evidence="7 8">BCC 54312</strain>
    </source>
</reference>